<reference evidence="2" key="1">
    <citation type="submission" date="2022-11" db="EMBL/GenBank/DDBJ databases">
        <title>Centuries of genome instability and evolution in soft-shell clam transmissible cancer (bioRxiv).</title>
        <authorList>
            <person name="Hart S.F.M."/>
            <person name="Yonemitsu M.A."/>
            <person name="Giersch R.M."/>
            <person name="Beal B.F."/>
            <person name="Arriagada G."/>
            <person name="Davis B.W."/>
            <person name="Ostrander E.A."/>
            <person name="Goff S.P."/>
            <person name="Metzger M.J."/>
        </authorList>
    </citation>
    <scope>NUCLEOTIDE SEQUENCE</scope>
    <source>
        <strain evidence="2">MELC-2E11</strain>
        <tissue evidence="2">Siphon/mantle</tissue>
    </source>
</reference>
<dbReference type="Proteomes" id="UP001164746">
    <property type="component" value="Chromosome 13"/>
</dbReference>
<feature type="non-terminal residue" evidence="2">
    <location>
        <position position="1"/>
    </location>
</feature>
<feature type="compositionally biased region" description="Acidic residues" evidence="1">
    <location>
        <begin position="1"/>
        <end position="11"/>
    </location>
</feature>
<keyword evidence="3" id="KW-1185">Reference proteome</keyword>
<evidence type="ECO:0000313" key="3">
    <source>
        <dbReference type="Proteomes" id="UP001164746"/>
    </source>
</evidence>
<name>A0ABY7FPR5_MYAAR</name>
<feature type="region of interest" description="Disordered" evidence="1">
    <location>
        <begin position="45"/>
        <end position="120"/>
    </location>
</feature>
<gene>
    <name evidence="2" type="ORF">MAR_036691</name>
</gene>
<organism evidence="2 3">
    <name type="scientific">Mya arenaria</name>
    <name type="common">Soft-shell clam</name>
    <dbReference type="NCBI Taxonomy" id="6604"/>
    <lineage>
        <taxon>Eukaryota</taxon>
        <taxon>Metazoa</taxon>
        <taxon>Spiralia</taxon>
        <taxon>Lophotrochozoa</taxon>
        <taxon>Mollusca</taxon>
        <taxon>Bivalvia</taxon>
        <taxon>Autobranchia</taxon>
        <taxon>Heteroconchia</taxon>
        <taxon>Euheterodonta</taxon>
        <taxon>Imparidentia</taxon>
        <taxon>Neoheterodontei</taxon>
        <taxon>Myida</taxon>
        <taxon>Myoidea</taxon>
        <taxon>Myidae</taxon>
        <taxon>Mya</taxon>
    </lineage>
</organism>
<feature type="non-terminal residue" evidence="2">
    <location>
        <position position="120"/>
    </location>
</feature>
<dbReference type="EMBL" id="CP111024">
    <property type="protein sequence ID" value="WAR23022.1"/>
    <property type="molecule type" value="Genomic_DNA"/>
</dbReference>
<protein>
    <submittedName>
        <fullName evidence="2">Uncharacterized protein</fullName>
    </submittedName>
</protein>
<feature type="compositionally biased region" description="Polar residues" evidence="1">
    <location>
        <begin position="55"/>
        <end position="105"/>
    </location>
</feature>
<sequence>SQLNDDDDEEYTNGSVSPTEPPPLAGKGRGKKVAPFSFLVVTHSYLPSVGGSGGTVSYRSSNRGTVSNAQETPRFSNRAGSARSRQSYATRPPATQQNGQASNGQAEVAEVAKKPGIPVP</sequence>
<evidence type="ECO:0000256" key="1">
    <source>
        <dbReference type="SAM" id="MobiDB-lite"/>
    </source>
</evidence>
<evidence type="ECO:0000313" key="2">
    <source>
        <dbReference type="EMBL" id="WAR23022.1"/>
    </source>
</evidence>
<accession>A0ABY7FPR5</accession>
<feature type="region of interest" description="Disordered" evidence="1">
    <location>
        <begin position="1"/>
        <end position="30"/>
    </location>
</feature>
<proteinExistence type="predicted"/>